<accession>A0ACB0JPR1</accession>
<evidence type="ECO:0000313" key="1">
    <source>
        <dbReference type="EMBL" id="CAJ2647085.1"/>
    </source>
</evidence>
<dbReference type="Proteomes" id="UP001177021">
    <property type="component" value="Unassembled WGS sequence"/>
</dbReference>
<evidence type="ECO:0000313" key="2">
    <source>
        <dbReference type="Proteomes" id="UP001177021"/>
    </source>
</evidence>
<organism evidence="1 2">
    <name type="scientific">Trifolium pratense</name>
    <name type="common">Red clover</name>
    <dbReference type="NCBI Taxonomy" id="57577"/>
    <lineage>
        <taxon>Eukaryota</taxon>
        <taxon>Viridiplantae</taxon>
        <taxon>Streptophyta</taxon>
        <taxon>Embryophyta</taxon>
        <taxon>Tracheophyta</taxon>
        <taxon>Spermatophyta</taxon>
        <taxon>Magnoliopsida</taxon>
        <taxon>eudicotyledons</taxon>
        <taxon>Gunneridae</taxon>
        <taxon>Pentapetalae</taxon>
        <taxon>rosids</taxon>
        <taxon>fabids</taxon>
        <taxon>Fabales</taxon>
        <taxon>Fabaceae</taxon>
        <taxon>Papilionoideae</taxon>
        <taxon>50 kb inversion clade</taxon>
        <taxon>NPAAA clade</taxon>
        <taxon>Hologalegina</taxon>
        <taxon>IRL clade</taxon>
        <taxon>Trifolieae</taxon>
        <taxon>Trifolium</taxon>
    </lineage>
</organism>
<reference evidence="1" key="1">
    <citation type="submission" date="2023-10" db="EMBL/GenBank/DDBJ databases">
        <authorList>
            <person name="Rodriguez Cubillos JULIANA M."/>
            <person name="De Vega J."/>
        </authorList>
    </citation>
    <scope>NUCLEOTIDE SEQUENCE</scope>
</reference>
<gene>
    <name evidence="1" type="ORF">MILVUS5_LOCUS15677</name>
</gene>
<proteinExistence type="predicted"/>
<protein>
    <submittedName>
        <fullName evidence="1">Uncharacterized protein</fullName>
    </submittedName>
</protein>
<dbReference type="EMBL" id="CASHSV030000109">
    <property type="protein sequence ID" value="CAJ2647085.1"/>
    <property type="molecule type" value="Genomic_DNA"/>
</dbReference>
<comment type="caution">
    <text evidence="1">The sequence shown here is derived from an EMBL/GenBank/DDBJ whole genome shotgun (WGS) entry which is preliminary data.</text>
</comment>
<keyword evidence="2" id="KW-1185">Reference proteome</keyword>
<sequence>MIHMWYPRFLELFNPLLQMAGDHMQSQASKSYKVEVAWIHISICWQSLTYQIPQPWRQQLNIPQELGHLLRLRYFFLNNNLLSGEFPINLTNCSELKTMHLGGNKLIGKIPSQIGSLVKHQALSMEKNNVSGKIPPFIRNISSLNIFSIDFNNLVRYIPKEMCFLKQLKIIAVHVNKLSGKFPSCLYNMSSLNAISAPDNNFSGSLPPNMFHTLPNLQFVSLGINNFSGHIPTSIANASTLTTLGFGTNHFVGQVPNLGKLQSLRFLNLEDNNLGDNSTKDLEFLNSLTNCSKLQSLSLGYNNFGGSLQNSVGNLSITVDQLRLGGNQIYGQIPIELEI</sequence>
<name>A0ACB0JPR1_TRIPR</name>